<sequence>MDANESRRQLVNMIRKGSVFDINLESVPPTCRVSVGDPDDTDNPGLVTNWIPFFSARAGTTREWNPLTKGEKVLLLCPMGDPAQGVALAGLFDENTPQPSTSPDKHMRVYPDDAVIEYDHAKHALAATLPAGATVLIVAPGTVTVKTEAATVQADTITLDGDATVTKSLTVKGPLSFEAGMTGKGGDGDAVMKIAGGAEFAKDVKVGGISSIHHRHREQGDGELVSEPQ</sequence>
<reference evidence="2 3" key="1">
    <citation type="submission" date="2018-01" db="EMBL/GenBank/DDBJ databases">
        <title>Genomic Encyclopedia of Type Strains, Phase III (KMG-III): the genomes of soil and plant-associated and newly described type strains.</title>
        <authorList>
            <person name="Whitman W."/>
        </authorList>
    </citation>
    <scope>NUCLEOTIDE SEQUENCE [LARGE SCALE GENOMIC DNA]</scope>
    <source>
        <strain evidence="2 3">JCM 18070</strain>
    </source>
</reference>
<dbReference type="InterPro" id="IPR013046">
    <property type="entry name" value="GpV/Gp45"/>
</dbReference>
<dbReference type="RefSeq" id="WP_103707182.1">
    <property type="nucleotide sequence ID" value="NZ_PQGA01000022.1"/>
</dbReference>
<accession>A0A2S4LWC2</accession>
<dbReference type="Proteomes" id="UP000237381">
    <property type="component" value="Unassembled WGS sequence"/>
</dbReference>
<keyword evidence="3" id="KW-1185">Reference proteome</keyword>
<dbReference type="EMBL" id="PQGA01000022">
    <property type="protein sequence ID" value="POR46746.1"/>
    <property type="molecule type" value="Genomic_DNA"/>
</dbReference>
<comment type="caution">
    <text evidence="2">The sequence shown here is derived from an EMBL/GenBank/DDBJ whole genome shotgun (WGS) entry which is preliminary data.</text>
</comment>
<feature type="domain" description="Gp5/Type VI secretion system Vgr protein OB-fold" evidence="1">
    <location>
        <begin position="17"/>
        <end position="92"/>
    </location>
</feature>
<proteinExistence type="predicted"/>
<dbReference type="OrthoDB" id="4931325at2"/>
<evidence type="ECO:0000313" key="2">
    <source>
        <dbReference type="EMBL" id="POR46746.1"/>
    </source>
</evidence>
<dbReference type="Gene3D" id="2.40.50.230">
    <property type="entry name" value="Gp5 N-terminal domain"/>
    <property type="match status" value="1"/>
</dbReference>
<dbReference type="Pfam" id="PF04717">
    <property type="entry name" value="Phage_base_V"/>
    <property type="match status" value="1"/>
</dbReference>
<dbReference type="AlphaFoldDB" id="A0A2S4LWC2"/>
<organism evidence="2 3">
    <name type="scientific">Paraburkholderia eburnea</name>
    <dbReference type="NCBI Taxonomy" id="1189126"/>
    <lineage>
        <taxon>Bacteria</taxon>
        <taxon>Pseudomonadati</taxon>
        <taxon>Pseudomonadota</taxon>
        <taxon>Betaproteobacteria</taxon>
        <taxon>Burkholderiales</taxon>
        <taxon>Burkholderiaceae</taxon>
        <taxon>Paraburkholderia</taxon>
    </lineage>
</organism>
<evidence type="ECO:0000313" key="3">
    <source>
        <dbReference type="Proteomes" id="UP000237381"/>
    </source>
</evidence>
<gene>
    <name evidence="2" type="ORF">B0G62_12262</name>
</gene>
<dbReference type="NCBIfam" id="TIGR01644">
    <property type="entry name" value="phage_P2_V"/>
    <property type="match status" value="1"/>
</dbReference>
<dbReference type="Gene3D" id="6.20.150.10">
    <property type="match status" value="1"/>
</dbReference>
<evidence type="ECO:0000259" key="1">
    <source>
        <dbReference type="Pfam" id="PF04717"/>
    </source>
</evidence>
<name>A0A2S4LWC2_9BURK</name>
<protein>
    <submittedName>
        <fullName evidence="2">Phage baseplate assembly protein V</fullName>
    </submittedName>
</protein>
<dbReference type="InterPro" id="IPR006531">
    <property type="entry name" value="Gp5/Vgr_OB"/>
</dbReference>
<dbReference type="InterPro" id="IPR037026">
    <property type="entry name" value="Vgr_OB-fold_dom_sf"/>
</dbReference>